<dbReference type="InterPro" id="IPR054216">
    <property type="entry name" value="DUF6930"/>
</dbReference>
<protein>
    <submittedName>
        <fullName evidence="3">Uncharacterized protein</fullName>
    </submittedName>
</protein>
<feature type="domain" description="DUF6930" evidence="1">
    <location>
        <begin position="215"/>
        <end position="335"/>
    </location>
</feature>
<evidence type="ECO:0000313" key="3">
    <source>
        <dbReference type="EMBL" id="SPD72934.1"/>
    </source>
</evidence>
<name>A0A445MTS8_9BACT</name>
<dbReference type="Pfam" id="PF23988">
    <property type="entry name" value="DUF7309"/>
    <property type="match status" value="1"/>
</dbReference>
<evidence type="ECO:0000259" key="1">
    <source>
        <dbReference type="Pfam" id="PF22007"/>
    </source>
</evidence>
<sequence length="341" mass="39897">MQNDPSMEEWLRLYEVATEFKKLKTWEWMYDSDVFGVQNPEDGEIGYCCIMGNLKEVFALAVYQGSEGLAGLEKIMSGHTRENDPDIGYTQKCLMASFEDRDYLQKADLELIKKLGLKFRGRNEWPRFRSFLPGYFPWFLTRKEALFLTHALEQAIDVSLRFKEDKTLLTTEVKGKYMVRVPEKIEDIILWEDRWVSPPQAEPGTKSDDRVDELRLRRLKGRAVRSKAVWEIELTFSPTPVGDKDERPYFPQMLLIMDHTSKMALDFNLFVISDDLSEIRDHILGFMEKINLLPDEILIRKEVTHRLIKPIASLLKIHVKTVKELPAIKEFHRGMAEFMGR</sequence>
<evidence type="ECO:0000259" key="2">
    <source>
        <dbReference type="Pfam" id="PF23988"/>
    </source>
</evidence>
<dbReference type="AlphaFoldDB" id="A0A445MTS8"/>
<reference evidence="3" key="1">
    <citation type="submission" date="2018-01" db="EMBL/GenBank/DDBJ databases">
        <authorList>
            <person name="Regsiter A."/>
            <person name="William W."/>
        </authorList>
    </citation>
    <scope>NUCLEOTIDE SEQUENCE</scope>
    <source>
        <strain evidence="3">TRIP AH-1</strain>
    </source>
</reference>
<organism evidence="3">
    <name type="scientific">uncultured Desulfobacterium sp</name>
    <dbReference type="NCBI Taxonomy" id="201089"/>
    <lineage>
        <taxon>Bacteria</taxon>
        <taxon>Pseudomonadati</taxon>
        <taxon>Thermodesulfobacteriota</taxon>
        <taxon>Desulfobacteria</taxon>
        <taxon>Desulfobacterales</taxon>
        <taxon>Desulfobacteriaceae</taxon>
        <taxon>Desulfobacterium</taxon>
        <taxon>environmental samples</taxon>
    </lineage>
</organism>
<dbReference type="EMBL" id="OJIN01000069">
    <property type="protein sequence ID" value="SPD72934.1"/>
    <property type="molecule type" value="Genomic_DNA"/>
</dbReference>
<proteinExistence type="predicted"/>
<feature type="domain" description="DUF7309" evidence="2">
    <location>
        <begin position="10"/>
        <end position="180"/>
    </location>
</feature>
<accession>A0A445MTS8</accession>
<dbReference type="InterPro" id="IPR055733">
    <property type="entry name" value="DUF7309"/>
</dbReference>
<gene>
    <name evidence="3" type="ORF">PITCH_A1600005</name>
</gene>
<dbReference type="Pfam" id="PF22007">
    <property type="entry name" value="DUF6930"/>
    <property type="match status" value="1"/>
</dbReference>